<organism evidence="2 3">
    <name type="scientific">Spongiactinospora rosea</name>
    <dbReference type="NCBI Taxonomy" id="2248750"/>
    <lineage>
        <taxon>Bacteria</taxon>
        <taxon>Bacillati</taxon>
        <taxon>Actinomycetota</taxon>
        <taxon>Actinomycetes</taxon>
        <taxon>Streptosporangiales</taxon>
        <taxon>Streptosporangiaceae</taxon>
        <taxon>Spongiactinospora</taxon>
    </lineage>
</organism>
<dbReference type="PANTHER" id="PTHR36503">
    <property type="entry name" value="BLR2520 PROTEIN"/>
    <property type="match status" value="1"/>
</dbReference>
<dbReference type="EMBL" id="QMEY01000007">
    <property type="protein sequence ID" value="RBQ18542.1"/>
    <property type="molecule type" value="Genomic_DNA"/>
</dbReference>
<accession>A0A366LZD9</accession>
<protein>
    <recommendedName>
        <fullName evidence="1">VOC domain-containing protein</fullName>
    </recommendedName>
</protein>
<evidence type="ECO:0000313" key="3">
    <source>
        <dbReference type="Proteomes" id="UP000253303"/>
    </source>
</evidence>
<comment type="caution">
    <text evidence="2">The sequence shown here is derived from an EMBL/GenBank/DDBJ whole genome shotgun (WGS) entry which is preliminary data.</text>
</comment>
<evidence type="ECO:0000259" key="1">
    <source>
        <dbReference type="PROSITE" id="PS51819"/>
    </source>
</evidence>
<dbReference type="AlphaFoldDB" id="A0A366LZD9"/>
<dbReference type="InterPro" id="IPR029068">
    <property type="entry name" value="Glyas_Bleomycin-R_OHBP_Dase"/>
</dbReference>
<sequence length="155" mass="17069">MTRPGISHAAILKAHQRDQSGRNPDIMSHTMFVNLPVQDVERSKEFFTKLGFQLFGMGDEMASVVINDRTQVMLLAEPVFAGYARNPVAKPGDTTQVIMVIAADDREGVDALFEKAVAAGAQPVGEPRESFGRYQRAFTDLDGHHWEALCLVQPA</sequence>
<dbReference type="PANTHER" id="PTHR36503:SF2">
    <property type="entry name" value="BLR2408 PROTEIN"/>
    <property type="match status" value="1"/>
</dbReference>
<dbReference type="Gene3D" id="3.10.180.10">
    <property type="entry name" value="2,3-Dihydroxybiphenyl 1,2-Dioxygenase, domain 1"/>
    <property type="match status" value="1"/>
</dbReference>
<dbReference type="Pfam" id="PF00903">
    <property type="entry name" value="Glyoxalase"/>
    <property type="match status" value="1"/>
</dbReference>
<feature type="domain" description="VOC" evidence="1">
    <location>
        <begin position="26"/>
        <end position="151"/>
    </location>
</feature>
<dbReference type="Proteomes" id="UP000253303">
    <property type="component" value="Unassembled WGS sequence"/>
</dbReference>
<evidence type="ECO:0000313" key="2">
    <source>
        <dbReference type="EMBL" id="RBQ18542.1"/>
    </source>
</evidence>
<keyword evidence="3" id="KW-1185">Reference proteome</keyword>
<gene>
    <name evidence="2" type="ORF">DP939_18760</name>
</gene>
<reference evidence="2 3" key="1">
    <citation type="submission" date="2018-06" db="EMBL/GenBank/DDBJ databases">
        <title>Sphaerisporangium craniellae sp. nov., isolated from a marine sponge in the South China Sea.</title>
        <authorList>
            <person name="Li L."/>
        </authorList>
    </citation>
    <scope>NUCLEOTIDE SEQUENCE [LARGE SCALE GENOMIC DNA]</scope>
    <source>
        <strain evidence="2 3">LHW63015</strain>
    </source>
</reference>
<dbReference type="PROSITE" id="PS51819">
    <property type="entry name" value="VOC"/>
    <property type="match status" value="1"/>
</dbReference>
<proteinExistence type="predicted"/>
<dbReference type="SUPFAM" id="SSF54593">
    <property type="entry name" value="Glyoxalase/Bleomycin resistance protein/Dihydroxybiphenyl dioxygenase"/>
    <property type="match status" value="1"/>
</dbReference>
<dbReference type="InterPro" id="IPR037523">
    <property type="entry name" value="VOC_core"/>
</dbReference>
<dbReference type="InterPro" id="IPR004360">
    <property type="entry name" value="Glyas_Fos-R_dOase_dom"/>
</dbReference>
<name>A0A366LZD9_9ACTN</name>